<protein>
    <recommendedName>
        <fullName evidence="7">Thiol:disulfide interchange protein</fullName>
    </recommendedName>
</protein>
<gene>
    <name evidence="10" type="primary">dsbC</name>
    <name evidence="10" type="ORF">J5O05_05770</name>
</gene>
<dbReference type="KEGG" id="pxi:J5O05_05770"/>
<comment type="subcellular location">
    <subcellularLocation>
        <location evidence="1 7">Periplasm</location>
    </subcellularLocation>
</comment>
<keyword evidence="6 7" id="KW-0676">Redox-active center</keyword>
<keyword evidence="10" id="KW-0413">Isomerase</keyword>
<dbReference type="GO" id="GO:0016853">
    <property type="term" value="F:isomerase activity"/>
    <property type="evidence" value="ECO:0007669"/>
    <property type="project" value="UniProtKB-KW"/>
</dbReference>
<keyword evidence="4 7" id="KW-0574">Periplasm</keyword>
<dbReference type="RefSeq" id="WP_208843980.1">
    <property type="nucleotide sequence ID" value="NZ_CP072133.1"/>
</dbReference>
<dbReference type="Pfam" id="PF13098">
    <property type="entry name" value="Thioredoxin_2"/>
    <property type="match status" value="1"/>
</dbReference>
<evidence type="ECO:0000256" key="2">
    <source>
        <dbReference type="ARBA" id="ARBA00009813"/>
    </source>
</evidence>
<dbReference type="CDD" id="cd03020">
    <property type="entry name" value="DsbA_DsbC_DsbG"/>
    <property type="match status" value="1"/>
</dbReference>
<dbReference type="NCBIfam" id="NF008129">
    <property type="entry name" value="PRK10877.1"/>
    <property type="match status" value="1"/>
</dbReference>
<name>A0A975HNM1_9GAMM</name>
<dbReference type="InterPro" id="IPR051470">
    <property type="entry name" value="Thiol:disulfide_interchange"/>
</dbReference>
<evidence type="ECO:0000313" key="11">
    <source>
        <dbReference type="Proteomes" id="UP000664904"/>
    </source>
</evidence>
<accession>A0A975HNM1</accession>
<dbReference type="InterPro" id="IPR036249">
    <property type="entry name" value="Thioredoxin-like_sf"/>
</dbReference>
<dbReference type="SUPFAM" id="SSF52833">
    <property type="entry name" value="Thioredoxin-like"/>
    <property type="match status" value="1"/>
</dbReference>
<dbReference type="Gene3D" id="3.40.30.10">
    <property type="entry name" value="Glutaredoxin"/>
    <property type="match status" value="1"/>
</dbReference>
<dbReference type="PANTHER" id="PTHR35272">
    <property type="entry name" value="THIOL:DISULFIDE INTERCHANGE PROTEIN DSBC-RELATED"/>
    <property type="match status" value="1"/>
</dbReference>
<dbReference type="InterPro" id="IPR017937">
    <property type="entry name" value="Thioredoxin_CS"/>
</dbReference>
<dbReference type="Pfam" id="PF10411">
    <property type="entry name" value="DsbC_N"/>
    <property type="match status" value="1"/>
</dbReference>
<evidence type="ECO:0000256" key="5">
    <source>
        <dbReference type="ARBA" id="ARBA00023157"/>
    </source>
</evidence>
<dbReference type="Gene3D" id="3.10.450.70">
    <property type="entry name" value="Disulphide bond isomerase, DsbC/G, N-terminal"/>
    <property type="match status" value="1"/>
</dbReference>
<reference evidence="10" key="1">
    <citation type="submission" date="2021-03" db="EMBL/GenBank/DDBJ databases">
        <title>Complete Genome of Pseudoalteromonas xiamenensis STKMTI.2, a new potential marine bacterium producing anti-Vibrio compounds.</title>
        <authorList>
            <person name="Handayani D.P."/>
            <person name="Isnansetyo A."/>
            <person name="Istiqomah I."/>
            <person name="Jumina J."/>
        </authorList>
    </citation>
    <scope>NUCLEOTIDE SEQUENCE</scope>
    <source>
        <strain evidence="10">STKMTI.2</strain>
    </source>
</reference>
<feature type="chain" id="PRO_5038163895" description="Thiol:disulfide interchange protein" evidence="7">
    <location>
        <begin position="19"/>
        <end position="248"/>
    </location>
</feature>
<evidence type="ECO:0000259" key="9">
    <source>
        <dbReference type="Pfam" id="PF13098"/>
    </source>
</evidence>
<keyword evidence="5" id="KW-1015">Disulfide bond</keyword>
<keyword evidence="11" id="KW-1185">Reference proteome</keyword>
<evidence type="ECO:0000256" key="1">
    <source>
        <dbReference type="ARBA" id="ARBA00004418"/>
    </source>
</evidence>
<dbReference type="InterPro" id="IPR033954">
    <property type="entry name" value="DiS-bond_Isoase_DsbC/G"/>
</dbReference>
<keyword evidence="3 7" id="KW-0732">Signal</keyword>
<proteinExistence type="inferred from homology"/>
<dbReference type="EMBL" id="CP072133">
    <property type="protein sequence ID" value="QTH72355.1"/>
    <property type="molecule type" value="Genomic_DNA"/>
</dbReference>
<evidence type="ECO:0000313" key="10">
    <source>
        <dbReference type="EMBL" id="QTH72355.1"/>
    </source>
</evidence>
<evidence type="ECO:0000259" key="8">
    <source>
        <dbReference type="Pfam" id="PF10411"/>
    </source>
</evidence>
<dbReference type="AlphaFoldDB" id="A0A975HNM1"/>
<evidence type="ECO:0000256" key="4">
    <source>
        <dbReference type="ARBA" id="ARBA00022764"/>
    </source>
</evidence>
<feature type="domain" description="Disulphide bond isomerase DsbC/G N-terminal" evidence="8">
    <location>
        <begin position="30"/>
        <end position="94"/>
    </location>
</feature>
<feature type="domain" description="Thioredoxin-like fold" evidence="9">
    <location>
        <begin position="117"/>
        <end position="241"/>
    </location>
</feature>
<dbReference type="InterPro" id="IPR018950">
    <property type="entry name" value="DiS-bond_isomerase_DsbC/G_N"/>
</dbReference>
<evidence type="ECO:0000256" key="6">
    <source>
        <dbReference type="ARBA" id="ARBA00023284"/>
    </source>
</evidence>
<evidence type="ECO:0000256" key="3">
    <source>
        <dbReference type="ARBA" id="ARBA00022729"/>
    </source>
</evidence>
<sequence>MKRIVLAAALLCGFGAQAEVEVQAAPSTEVAATPSPVVAKFAQLGIAVKEVRSNPIAGLVTLITDKGVLYGSPDGQYLIQGTLLDIDSRENLTENALSDVRKAGVSEFEDSMIVYKAENEKHQITVFTDITCGYCRKLHRELQDYLNAGITVRYMAFPRGGLRGKGYEDLRNVWCAKDNHKALTEAKAGNDVAKVEGCNAPVAEHYQLGQSFGISGTPAIILEDGTMIPGYQPADSLAQILDEHAKKS</sequence>
<dbReference type="Proteomes" id="UP000664904">
    <property type="component" value="Chromosome"/>
</dbReference>
<dbReference type="InterPro" id="IPR012336">
    <property type="entry name" value="Thioredoxin-like_fold"/>
</dbReference>
<comment type="function">
    <text evidence="7">Required for disulfide bond formation in some periplasmic proteins. Acts by transferring its disulfide bond to other proteins and is reduced in the process.</text>
</comment>
<dbReference type="GO" id="GO:0042597">
    <property type="term" value="C:periplasmic space"/>
    <property type="evidence" value="ECO:0007669"/>
    <property type="project" value="UniProtKB-SubCell"/>
</dbReference>
<dbReference type="InterPro" id="IPR009094">
    <property type="entry name" value="DiS-bond_isomerase_DsbC/G_N_sf"/>
</dbReference>
<organism evidence="10 11">
    <name type="scientific">Pseudoalteromonas xiamenensis</name>
    <dbReference type="NCBI Taxonomy" id="882626"/>
    <lineage>
        <taxon>Bacteria</taxon>
        <taxon>Pseudomonadati</taxon>
        <taxon>Pseudomonadota</taxon>
        <taxon>Gammaproteobacteria</taxon>
        <taxon>Alteromonadales</taxon>
        <taxon>Pseudoalteromonadaceae</taxon>
        <taxon>Pseudoalteromonas</taxon>
    </lineage>
</organism>
<dbReference type="PANTHER" id="PTHR35272:SF3">
    <property type="entry name" value="THIOL:DISULFIDE INTERCHANGE PROTEIN DSBC"/>
    <property type="match status" value="1"/>
</dbReference>
<dbReference type="PROSITE" id="PS00194">
    <property type="entry name" value="THIOREDOXIN_1"/>
    <property type="match status" value="1"/>
</dbReference>
<evidence type="ECO:0000256" key="7">
    <source>
        <dbReference type="RuleBase" id="RU364038"/>
    </source>
</evidence>
<comment type="similarity">
    <text evidence="2 7">Belongs to the thioredoxin family. DsbC subfamily.</text>
</comment>
<feature type="signal peptide" evidence="7">
    <location>
        <begin position="1"/>
        <end position="18"/>
    </location>
</feature>
<dbReference type="SUPFAM" id="SSF54423">
    <property type="entry name" value="DsbC/DsbG N-terminal domain-like"/>
    <property type="match status" value="1"/>
</dbReference>